<evidence type="ECO:0000256" key="4">
    <source>
        <dbReference type="ARBA" id="ARBA00023237"/>
    </source>
</evidence>
<dbReference type="InterPro" id="IPR011250">
    <property type="entry name" value="OMP/PagP_B-barrel"/>
</dbReference>
<dbReference type="SUPFAM" id="SSF69917">
    <property type="entry name" value="OMPT-like"/>
    <property type="match status" value="1"/>
</dbReference>
<gene>
    <name evidence="7" type="ORF">NCTC12722_01993</name>
</gene>
<dbReference type="Gene3D" id="2.40.128.90">
    <property type="entry name" value="OMPT-like"/>
    <property type="match status" value="1"/>
</dbReference>
<dbReference type="AlphaFoldDB" id="A0A380W760"/>
<evidence type="ECO:0000256" key="2">
    <source>
        <dbReference type="ARBA" id="ARBA00022729"/>
    </source>
</evidence>
<dbReference type="GO" id="GO:0004190">
    <property type="term" value="F:aspartic-type endopeptidase activity"/>
    <property type="evidence" value="ECO:0007669"/>
    <property type="project" value="InterPro"/>
</dbReference>
<evidence type="ECO:0000256" key="1">
    <source>
        <dbReference type="ARBA" id="ARBA00004442"/>
    </source>
</evidence>
<reference evidence="7 8" key="1">
    <citation type="submission" date="2018-06" db="EMBL/GenBank/DDBJ databases">
        <authorList>
            <consortium name="Pathogen Informatics"/>
            <person name="Doyle S."/>
        </authorList>
    </citation>
    <scope>NUCLEOTIDE SEQUENCE [LARGE SCALE GENOMIC DNA]</scope>
    <source>
        <strain evidence="7 8">NCTC12722</strain>
    </source>
</reference>
<comment type="subcellular location">
    <subcellularLocation>
        <location evidence="1">Cell outer membrane</location>
    </subcellularLocation>
</comment>
<keyword evidence="2" id="KW-0732">Signal</keyword>
<dbReference type="Proteomes" id="UP000254343">
    <property type="component" value="Unassembled WGS sequence"/>
</dbReference>
<dbReference type="InterPro" id="IPR020080">
    <property type="entry name" value="OM_adhesin/peptidase_omptin"/>
</dbReference>
<dbReference type="Gene3D" id="2.40.160.20">
    <property type="match status" value="1"/>
</dbReference>
<proteinExistence type="inferred from homology"/>
<dbReference type="RefSeq" id="WP_002715616.1">
    <property type="nucleotide sequence ID" value="NZ_UFSI01000001.1"/>
</dbReference>
<accession>A0A380W760</accession>
<dbReference type="OrthoDB" id="7591823at2"/>
<dbReference type="InterPro" id="IPR051692">
    <property type="entry name" value="OMP-like"/>
</dbReference>
<organism evidence="7 8">
    <name type="scientific">Afipia felis</name>
    <name type="common">Cat scratch disease bacillus</name>
    <dbReference type="NCBI Taxonomy" id="1035"/>
    <lineage>
        <taxon>Bacteria</taxon>
        <taxon>Pseudomonadati</taxon>
        <taxon>Pseudomonadota</taxon>
        <taxon>Alphaproteobacteria</taxon>
        <taxon>Hyphomicrobiales</taxon>
        <taxon>Nitrobacteraceae</taxon>
        <taxon>Afipia</taxon>
    </lineage>
</organism>
<dbReference type="SUPFAM" id="SSF56925">
    <property type="entry name" value="OMPA-like"/>
    <property type="match status" value="1"/>
</dbReference>
<evidence type="ECO:0000256" key="5">
    <source>
        <dbReference type="ARBA" id="ARBA00038306"/>
    </source>
</evidence>
<dbReference type="InterPro" id="IPR053724">
    <property type="entry name" value="OMP_A26_sf"/>
</dbReference>
<name>A0A380W760_AFIFE</name>
<dbReference type="GO" id="GO:0009279">
    <property type="term" value="C:cell outer membrane"/>
    <property type="evidence" value="ECO:0007669"/>
    <property type="project" value="UniProtKB-SubCell"/>
</dbReference>
<comment type="similarity">
    <text evidence="5">Belongs to the Omp25/RopB family.</text>
</comment>
<keyword evidence="3" id="KW-0472">Membrane</keyword>
<evidence type="ECO:0000313" key="7">
    <source>
        <dbReference type="EMBL" id="SUU84791.1"/>
    </source>
</evidence>
<evidence type="ECO:0000256" key="3">
    <source>
        <dbReference type="ARBA" id="ARBA00023136"/>
    </source>
</evidence>
<dbReference type="PANTHER" id="PTHR34001:SF3">
    <property type="entry name" value="BLL7405 PROTEIN"/>
    <property type="match status" value="1"/>
</dbReference>
<evidence type="ECO:0000313" key="8">
    <source>
        <dbReference type="Proteomes" id="UP000254343"/>
    </source>
</evidence>
<evidence type="ECO:0000259" key="6">
    <source>
        <dbReference type="Pfam" id="PF13505"/>
    </source>
</evidence>
<protein>
    <submittedName>
        <fullName evidence="7">Opacity protein and related surface antigens</fullName>
    </submittedName>
</protein>
<dbReference type="PANTHER" id="PTHR34001">
    <property type="entry name" value="BLL7405 PROTEIN"/>
    <property type="match status" value="1"/>
</dbReference>
<feature type="domain" description="Outer membrane protein beta-barrel" evidence="6">
    <location>
        <begin position="16"/>
        <end position="241"/>
    </location>
</feature>
<dbReference type="Pfam" id="PF13505">
    <property type="entry name" value="OMP_b-brl"/>
    <property type="match status" value="1"/>
</dbReference>
<dbReference type="InterPro" id="IPR027385">
    <property type="entry name" value="Beta-barrel_OMP"/>
</dbReference>
<sequence length="552" mass="59329">MGVQAADMRGAPAGTNLALWNWTGFYLGAHVGAGHGSSKVSNPYGPSIYGDTIRLPSGFAGLQAGYNWQGAGSRWVFGAEADISAMDSDGTNTCLAYSGQFVSANCRARQQAMGSLTGRIGHTITPDGRTLAYVKGGAAFMRGDLSITTNAPDYIAQPSSERRDTRWGWTLGAGVEHALTQAWSVKAEYAYANFGHRDVMAPGGGFLMTPFDPASLVNTTGASTRASLDTHLVKLGLNYHFGRNAGAGEGLVFSAPVQTRPAGWHLEVGTRYWYSHGRYQNDLAMNTNMAQQNHLISRLTYETTGHSGEIFWRADGPRRVFLKGFAGGGELTSGHMNDEDWFPTDPGRGMAYSNTTHSKVTGKIGYVTFDAGVDLFGDAANKIGVFVGYNFYRDRKNSFGCAQIALPGDPRSVCGTPIPPSVIAISQYEDWQSLRLGVNGTLSVAPGLKLNLDAAYLPYAHVSAVDIHHQRTEMPSPNSPAWGAGQGVQLEAILGYDITPRWNIGVGGRYWAMWSSKILTAGFGNATPTEALPIRVERYGTFLQASYKFGAL</sequence>
<keyword evidence="4" id="KW-0998">Cell outer membrane</keyword>
<dbReference type="EMBL" id="UIGB01000001">
    <property type="protein sequence ID" value="SUU84791.1"/>
    <property type="molecule type" value="Genomic_DNA"/>
</dbReference>